<dbReference type="Pfam" id="PF06985">
    <property type="entry name" value="HET"/>
    <property type="match status" value="1"/>
</dbReference>
<evidence type="ECO:0000313" key="2">
    <source>
        <dbReference type="EMBL" id="KAI1867025.1"/>
    </source>
</evidence>
<accession>A0A9Q0AKY7</accession>
<dbReference type="EMBL" id="JAFIMR010000019">
    <property type="protein sequence ID" value="KAI1867025.1"/>
    <property type="molecule type" value="Genomic_DNA"/>
</dbReference>
<feature type="domain" description="Heterokaryon incompatibility" evidence="1">
    <location>
        <begin position="26"/>
        <end position="124"/>
    </location>
</feature>
<protein>
    <recommendedName>
        <fullName evidence="1">Heterokaryon incompatibility domain-containing protein</fullName>
    </recommendedName>
</protein>
<name>A0A9Q0AKY7_9PEZI</name>
<dbReference type="AlphaFoldDB" id="A0A9Q0AKY7"/>
<dbReference type="Proteomes" id="UP000829685">
    <property type="component" value="Unassembled WGS sequence"/>
</dbReference>
<evidence type="ECO:0000259" key="1">
    <source>
        <dbReference type="Pfam" id="PF06985"/>
    </source>
</evidence>
<proteinExistence type="predicted"/>
<evidence type="ECO:0000313" key="3">
    <source>
        <dbReference type="Proteomes" id="UP000829685"/>
    </source>
</evidence>
<sequence length="141" mass="16233">MKLLRLDDPDGYSLTPDLTPNNVPVYAILSHTWGPDEVVFADLSNSSSDWQQKSGYNKIEFCAKQAKKDGFQHVWVDTCCIDKSDATELQTAINSMFRWYRDAKRCYVYLSDVSAPITSDRQQNMRPLEAALRQSRWFTRG</sequence>
<organism evidence="2 3">
    <name type="scientific">Neoarthrinium moseri</name>
    <dbReference type="NCBI Taxonomy" id="1658444"/>
    <lineage>
        <taxon>Eukaryota</taxon>
        <taxon>Fungi</taxon>
        <taxon>Dikarya</taxon>
        <taxon>Ascomycota</taxon>
        <taxon>Pezizomycotina</taxon>
        <taxon>Sordariomycetes</taxon>
        <taxon>Xylariomycetidae</taxon>
        <taxon>Amphisphaeriales</taxon>
        <taxon>Apiosporaceae</taxon>
        <taxon>Neoarthrinium</taxon>
    </lineage>
</organism>
<comment type="caution">
    <text evidence="2">The sequence shown here is derived from an EMBL/GenBank/DDBJ whole genome shotgun (WGS) entry which is preliminary data.</text>
</comment>
<dbReference type="PANTHER" id="PTHR10622:SF10">
    <property type="entry name" value="HET DOMAIN-CONTAINING PROTEIN"/>
    <property type="match status" value="1"/>
</dbReference>
<dbReference type="PANTHER" id="PTHR10622">
    <property type="entry name" value="HET DOMAIN-CONTAINING PROTEIN"/>
    <property type="match status" value="1"/>
</dbReference>
<reference evidence="2" key="1">
    <citation type="submission" date="2021-03" db="EMBL/GenBank/DDBJ databases">
        <title>Revisited historic fungal species revealed as producer of novel bioactive compounds through whole genome sequencing and comparative genomics.</title>
        <authorList>
            <person name="Vignolle G.A."/>
            <person name="Hochenegger N."/>
            <person name="Mach R.L."/>
            <person name="Mach-Aigner A.R."/>
            <person name="Javad Rahimi M."/>
            <person name="Salim K.A."/>
            <person name="Chan C.M."/>
            <person name="Lim L.B.L."/>
            <person name="Cai F."/>
            <person name="Druzhinina I.S."/>
            <person name="U'Ren J.M."/>
            <person name="Derntl C."/>
        </authorList>
    </citation>
    <scope>NUCLEOTIDE SEQUENCE</scope>
    <source>
        <strain evidence="2">TUCIM 5799</strain>
    </source>
</reference>
<dbReference type="InterPro" id="IPR010730">
    <property type="entry name" value="HET"/>
</dbReference>
<keyword evidence="3" id="KW-1185">Reference proteome</keyword>
<gene>
    <name evidence="2" type="ORF">JX265_007601</name>
</gene>